<feature type="compositionally biased region" description="Polar residues" evidence="1">
    <location>
        <begin position="121"/>
        <end position="141"/>
    </location>
</feature>
<evidence type="ECO:0000256" key="1">
    <source>
        <dbReference type="SAM" id="MobiDB-lite"/>
    </source>
</evidence>
<feature type="region of interest" description="Disordered" evidence="1">
    <location>
        <begin position="93"/>
        <end position="146"/>
    </location>
</feature>
<evidence type="ECO:0000313" key="3">
    <source>
        <dbReference type="WBParaSite" id="TREG1_53410.2"/>
    </source>
</evidence>
<sequence length="161" mass="18612">MQTPEPWYLFPFYGDFVKPDMMDRSIYEKSLPQNDAQRFEKRDIIIDDQVADSPNVGGWGSSIRSWSSSFVSRKYFGDNGQVTEVQKRVVREPDGTEVHTTIERSSDGEKKHVIYKKPDGQQFSITDNDEPQSMISSTKQFPTEKAPSGWFSALRRWYQGN</sequence>
<dbReference type="AlphaFoldDB" id="A0AA85JYB1"/>
<keyword evidence="2" id="KW-1185">Reference proteome</keyword>
<evidence type="ECO:0000313" key="2">
    <source>
        <dbReference type="Proteomes" id="UP000050795"/>
    </source>
</evidence>
<reference evidence="3" key="2">
    <citation type="submission" date="2023-11" db="UniProtKB">
        <authorList>
            <consortium name="WormBaseParasite"/>
        </authorList>
    </citation>
    <scope>IDENTIFICATION</scope>
</reference>
<organism evidence="2 3">
    <name type="scientific">Trichobilharzia regenti</name>
    <name type="common">Nasal bird schistosome</name>
    <dbReference type="NCBI Taxonomy" id="157069"/>
    <lineage>
        <taxon>Eukaryota</taxon>
        <taxon>Metazoa</taxon>
        <taxon>Spiralia</taxon>
        <taxon>Lophotrochozoa</taxon>
        <taxon>Platyhelminthes</taxon>
        <taxon>Trematoda</taxon>
        <taxon>Digenea</taxon>
        <taxon>Strigeidida</taxon>
        <taxon>Schistosomatoidea</taxon>
        <taxon>Schistosomatidae</taxon>
        <taxon>Trichobilharzia</taxon>
    </lineage>
</organism>
<proteinExistence type="predicted"/>
<dbReference type="Proteomes" id="UP000050795">
    <property type="component" value="Unassembled WGS sequence"/>
</dbReference>
<dbReference type="WBParaSite" id="TREG1_53410.2">
    <property type="protein sequence ID" value="TREG1_53410.2"/>
    <property type="gene ID" value="TREG1_53410"/>
</dbReference>
<accession>A0AA85JYB1</accession>
<name>A0AA85JYB1_TRIRE</name>
<feature type="compositionally biased region" description="Basic and acidic residues" evidence="1">
    <location>
        <begin position="93"/>
        <end position="119"/>
    </location>
</feature>
<reference evidence="2" key="1">
    <citation type="submission" date="2022-06" db="EMBL/GenBank/DDBJ databases">
        <authorList>
            <person name="Berger JAMES D."/>
            <person name="Berger JAMES D."/>
        </authorList>
    </citation>
    <scope>NUCLEOTIDE SEQUENCE [LARGE SCALE GENOMIC DNA]</scope>
</reference>
<protein>
    <submittedName>
        <fullName evidence="3">Uncharacterized protein</fullName>
    </submittedName>
</protein>